<dbReference type="GeneID" id="23566364"/>
<dbReference type="RefSeq" id="XP_011389476.1">
    <property type="nucleotide sequence ID" value="XM_011391174.1"/>
</dbReference>
<feature type="compositionally biased region" description="Low complexity" evidence="1">
    <location>
        <begin position="561"/>
        <end position="588"/>
    </location>
</feature>
<sequence>MLVYMSQYVDEHSAAPSAVSIKSPPKPASSKSRKDKINFVSKASLAMFDPRLAMGIDAGSDWYEPDSHVSVSSSSLGHAAHDCIARHSEDNARAHHWNTSPTPELEAFAAASIDDYSYSSSSAHANVDMARQPSASSSVFEDDRDVPETSSRRRFLSRKSVAPASTAIPPNDMLFSPLETKSKSNRGATAASTSSASSFSRFFSRRKKDKAPHLAGLASRSTPDLFDGVPQSAPPTTMTFEQSGFTFSPPRNTSDSSSLDDSPSSLPTSPEHQPILLLKEFNPVRTSPLNAKQSMPALRQIREAHNAAGACQPRSIAFASPETRLRSVAAAISDSFDTAPALPPLPSFDSCSPMIPPEFAWDSKRTMAHESRMTSTASNARPVSRVVSSTGRGVPSPSLNPIRLNDSRKSVALPRSEAAVRFAGNVKPAPVKSTVTRPAAEPTRADKRLSMTQSVVDGLLDQNHGREEPEMRTRRTDMEVRSARRRSRSVDSRTLPCLTQNHVVSPPSSKSHSDSVFPAFVRHAPVSPGRANSPHSHLSAEAESANAVTPTPRQRSSFKTPTSASPSMPPAHSAVRDQSPSSRSPQRQASGETHQARRVNFAGQRVKAVAVASPLLLSKSPRLGGRSGASLPVVNIMPPTPDLTGTEQDQEHQQAVLQQQPRQNTVVQQTVAQASVVAAVPSSNFTKVVTSGSSQNKAQTAPVERTLPSRQGATTPTPKHVAAAPVKPVQPAPVTVMSPKSVYSPVSVYSPETGDRMMSFLHGVLTGDEDDMSKEEMQITADSVAAEMSYISITRNDSVTSELSEASSARSSCSGAFAFSRSMSNASLVSGGTFSSASSNASESPERRMRSLFSKTSFDFSPTKMSSCASLASTAGSDVLEMVDKLQTSTTAKADPSEAWISDKLKMPFQLKRLSVDADSASPAAADSSDCETPTLASCRQMDAASVQPRDKAQQDRIKANRQLGLSMDLNDLAQELGLGRLSQLGLSHLKGVESLAQVPGGEPSIMPDVAKKMQPIKPPKSSARAAATAAVGGGAAAPHFGMGMKDIASSAAMSPLPVSIAGRSPQTPPRKQLPQVEPAAGCKVSASGVPKSDGGFGLGLKFFESPSPQSEPSKAAIAPTRYGQHVLEQSHTVPTQLLEQQQALSYHYEQHDEVDWVGVAM</sequence>
<feature type="region of interest" description="Disordered" evidence="1">
    <location>
        <begin position="15"/>
        <end position="35"/>
    </location>
</feature>
<feature type="compositionally biased region" description="Low complexity" evidence="1">
    <location>
        <begin position="253"/>
        <end position="270"/>
    </location>
</feature>
<accession>A0A0D1DZC1</accession>
<feature type="compositionally biased region" description="Polar residues" evidence="1">
    <location>
        <begin position="234"/>
        <end position="252"/>
    </location>
</feature>
<gene>
    <name evidence="2" type="ORF">UMAG_10319</name>
</gene>
<feature type="region of interest" description="Disordered" evidence="1">
    <location>
        <begin position="431"/>
        <end position="598"/>
    </location>
</feature>
<feature type="region of interest" description="Disordered" evidence="1">
    <location>
        <begin position="211"/>
        <end position="271"/>
    </location>
</feature>
<dbReference type="OrthoDB" id="2553867at2759"/>
<feature type="compositionally biased region" description="Polar residues" evidence="1">
    <location>
        <begin position="688"/>
        <end position="699"/>
    </location>
</feature>
<dbReference type="AlphaFoldDB" id="A0A0D1DZC1"/>
<feature type="compositionally biased region" description="Low complexity" evidence="1">
    <location>
        <begin position="381"/>
        <end position="397"/>
    </location>
</feature>
<feature type="region of interest" description="Disordered" evidence="1">
    <location>
        <begin position="372"/>
        <end position="403"/>
    </location>
</feature>
<dbReference type="eggNOG" id="ENOG502RBHZ">
    <property type="taxonomic scope" value="Eukaryota"/>
</dbReference>
<evidence type="ECO:0000256" key="1">
    <source>
        <dbReference type="SAM" id="MobiDB-lite"/>
    </source>
</evidence>
<dbReference type="InParanoid" id="A0A0D1DZC1"/>
<reference evidence="2 3" key="1">
    <citation type="journal article" date="2006" name="Nature">
        <title>Insights from the genome of the biotrophic fungal plant pathogen Ustilago maydis.</title>
        <authorList>
            <person name="Kamper J."/>
            <person name="Kahmann R."/>
            <person name="Bolker M."/>
            <person name="Ma L.J."/>
            <person name="Brefort T."/>
            <person name="Saville B.J."/>
            <person name="Banuett F."/>
            <person name="Kronstad J.W."/>
            <person name="Gold S.E."/>
            <person name="Muller O."/>
            <person name="Perlin M.H."/>
            <person name="Wosten H.A."/>
            <person name="de Vries R."/>
            <person name="Ruiz-Herrera J."/>
            <person name="Reynaga-Pena C.G."/>
            <person name="Snetselaar K."/>
            <person name="McCann M."/>
            <person name="Perez-Martin J."/>
            <person name="Feldbrugge M."/>
            <person name="Basse C.W."/>
            <person name="Steinberg G."/>
            <person name="Ibeas J.I."/>
            <person name="Holloman W."/>
            <person name="Guzman P."/>
            <person name="Farman M."/>
            <person name="Stajich J.E."/>
            <person name="Sentandreu R."/>
            <person name="Gonzalez-Prieto J.M."/>
            <person name="Kennell J.C."/>
            <person name="Molina L."/>
            <person name="Schirawski J."/>
            <person name="Mendoza-Mendoza A."/>
            <person name="Greilinger D."/>
            <person name="Munch K."/>
            <person name="Rossel N."/>
            <person name="Scherer M."/>
            <person name="Vranes M."/>
            <person name="Ladendorf O."/>
            <person name="Vincon V."/>
            <person name="Fuchs U."/>
            <person name="Sandrock B."/>
            <person name="Meng S."/>
            <person name="Ho E.C."/>
            <person name="Cahill M.J."/>
            <person name="Boyce K.J."/>
            <person name="Klose J."/>
            <person name="Klosterman S.J."/>
            <person name="Deelstra H.J."/>
            <person name="Ortiz-Castellanos L."/>
            <person name="Li W."/>
            <person name="Sanchez-Alonso P."/>
            <person name="Schreier P.H."/>
            <person name="Hauser-Hahn I."/>
            <person name="Vaupel M."/>
            <person name="Koopmann E."/>
            <person name="Friedrich G."/>
            <person name="Voss H."/>
            <person name="Schluter T."/>
            <person name="Margolis J."/>
            <person name="Platt D."/>
            <person name="Swimmer C."/>
            <person name="Gnirke A."/>
            <person name="Chen F."/>
            <person name="Vysotskaia V."/>
            <person name="Mannhaupt G."/>
            <person name="Guldener U."/>
            <person name="Munsterkotter M."/>
            <person name="Haase D."/>
            <person name="Oesterheld M."/>
            <person name="Mewes H.W."/>
            <person name="Mauceli E.W."/>
            <person name="DeCaprio D."/>
            <person name="Wade C.M."/>
            <person name="Butler J."/>
            <person name="Young S."/>
            <person name="Jaffe D.B."/>
            <person name="Calvo S."/>
            <person name="Nusbaum C."/>
            <person name="Galagan J."/>
            <person name="Birren B.W."/>
        </authorList>
    </citation>
    <scope>NUCLEOTIDE SEQUENCE [LARGE SCALE GENOMIC DNA]</scope>
    <source>
        <strain evidence="3">DSM 14603 / FGSC 9021 / UM521</strain>
    </source>
</reference>
<dbReference type="VEuPathDB" id="FungiDB:UMAG_10319"/>
<dbReference type="KEGG" id="uma:UMAG_10319"/>
<dbReference type="EMBL" id="CM003146">
    <property type="protein sequence ID" value="KIS68946.1"/>
    <property type="molecule type" value="Genomic_DNA"/>
</dbReference>
<keyword evidence="3" id="KW-1185">Reference proteome</keyword>
<feature type="region of interest" description="Disordered" evidence="1">
    <location>
        <begin position="129"/>
        <end position="192"/>
    </location>
</feature>
<feature type="region of interest" description="Disordered" evidence="1">
    <location>
        <begin position="688"/>
        <end position="720"/>
    </location>
</feature>
<proteinExistence type="predicted"/>
<dbReference type="Proteomes" id="UP000000561">
    <property type="component" value="Chromosome 7"/>
</dbReference>
<name>A0A0D1DZC1_MYCMD</name>
<evidence type="ECO:0000313" key="3">
    <source>
        <dbReference type="Proteomes" id="UP000000561"/>
    </source>
</evidence>
<protein>
    <submittedName>
        <fullName evidence="2">Uncharacterized protein</fullName>
    </submittedName>
</protein>
<evidence type="ECO:0000313" key="2">
    <source>
        <dbReference type="EMBL" id="KIS68946.1"/>
    </source>
</evidence>
<feature type="compositionally biased region" description="Basic and acidic residues" evidence="1">
    <location>
        <begin position="463"/>
        <end position="482"/>
    </location>
</feature>
<feature type="compositionally biased region" description="Polar residues" evidence="1">
    <location>
        <begin position="546"/>
        <end position="560"/>
    </location>
</feature>
<organism evidence="2 3">
    <name type="scientific">Mycosarcoma maydis</name>
    <name type="common">Corn smut fungus</name>
    <name type="synonym">Ustilago maydis</name>
    <dbReference type="NCBI Taxonomy" id="5270"/>
    <lineage>
        <taxon>Eukaryota</taxon>
        <taxon>Fungi</taxon>
        <taxon>Dikarya</taxon>
        <taxon>Basidiomycota</taxon>
        <taxon>Ustilaginomycotina</taxon>
        <taxon>Ustilaginomycetes</taxon>
        <taxon>Ustilaginales</taxon>
        <taxon>Ustilaginaceae</taxon>
        <taxon>Mycosarcoma</taxon>
    </lineage>
</organism>
<feature type="compositionally biased region" description="Low complexity" evidence="1">
    <location>
        <begin position="503"/>
        <end position="518"/>
    </location>
</feature>